<keyword evidence="1 6" id="KW-0436">Ligase</keyword>
<evidence type="ECO:0000256" key="1">
    <source>
        <dbReference type="ARBA" id="ARBA00022598"/>
    </source>
</evidence>
<name>A0A2M7IJM1_9BACT</name>
<accession>A0A2M7IJM1</accession>
<evidence type="ECO:0000256" key="2">
    <source>
        <dbReference type="ARBA" id="ARBA00022741"/>
    </source>
</evidence>
<keyword evidence="3 4" id="KW-0067">ATP-binding</keyword>
<feature type="non-terminal residue" evidence="6">
    <location>
        <position position="188"/>
    </location>
</feature>
<evidence type="ECO:0000256" key="4">
    <source>
        <dbReference type="PROSITE-ProRule" id="PRU00409"/>
    </source>
</evidence>
<dbReference type="PROSITE" id="PS50975">
    <property type="entry name" value="ATP_GRASP"/>
    <property type="match status" value="1"/>
</dbReference>
<dbReference type="AlphaFoldDB" id="A0A2M7IJM1"/>
<dbReference type="InterPro" id="IPR020562">
    <property type="entry name" value="PRibGlycinamide_synth_N"/>
</dbReference>
<dbReference type="PANTHER" id="PTHR43472">
    <property type="entry name" value="PHOSPHORIBOSYLAMINE--GLYCINE LIGASE"/>
    <property type="match status" value="1"/>
</dbReference>
<dbReference type="InterPro" id="IPR011761">
    <property type="entry name" value="ATP-grasp"/>
</dbReference>
<dbReference type="Pfam" id="PF01071">
    <property type="entry name" value="GARS_A"/>
    <property type="match status" value="1"/>
</dbReference>
<comment type="caution">
    <text evidence="6">The sequence shown here is derived from an EMBL/GenBank/DDBJ whole genome shotgun (WGS) entry which is preliminary data.</text>
</comment>
<evidence type="ECO:0000259" key="5">
    <source>
        <dbReference type="PROSITE" id="PS50975"/>
    </source>
</evidence>
<evidence type="ECO:0000313" key="7">
    <source>
        <dbReference type="Proteomes" id="UP000229238"/>
    </source>
</evidence>
<evidence type="ECO:0000313" key="6">
    <source>
        <dbReference type="EMBL" id="PIW89936.1"/>
    </source>
</evidence>
<protein>
    <submittedName>
        <fullName evidence="6">Phosphoribosylamine--glycine ligase</fullName>
        <ecNumber evidence="6">6.3.4.13</ecNumber>
    </submittedName>
</protein>
<dbReference type="GO" id="GO:0046872">
    <property type="term" value="F:metal ion binding"/>
    <property type="evidence" value="ECO:0007669"/>
    <property type="project" value="InterPro"/>
</dbReference>
<dbReference type="InterPro" id="IPR013815">
    <property type="entry name" value="ATP_grasp_subdomain_1"/>
</dbReference>
<gene>
    <name evidence="6" type="ORF">COZ92_02170</name>
</gene>
<dbReference type="GO" id="GO:0009113">
    <property type="term" value="P:purine nucleobase biosynthetic process"/>
    <property type="evidence" value="ECO:0007669"/>
    <property type="project" value="InterPro"/>
</dbReference>
<dbReference type="SUPFAM" id="SSF56059">
    <property type="entry name" value="Glutathione synthetase ATP-binding domain-like"/>
    <property type="match status" value="1"/>
</dbReference>
<dbReference type="EMBL" id="PFHH01000041">
    <property type="protein sequence ID" value="PIW89936.1"/>
    <property type="molecule type" value="Genomic_DNA"/>
</dbReference>
<dbReference type="SUPFAM" id="SSF52440">
    <property type="entry name" value="PreATP-grasp domain"/>
    <property type="match status" value="1"/>
</dbReference>
<dbReference type="SMART" id="SM01209">
    <property type="entry name" value="GARS_A"/>
    <property type="match status" value="1"/>
</dbReference>
<dbReference type="InterPro" id="IPR016185">
    <property type="entry name" value="PreATP-grasp_dom_sf"/>
</dbReference>
<feature type="domain" description="ATP-grasp" evidence="5">
    <location>
        <begin position="114"/>
        <end position="159"/>
    </location>
</feature>
<organism evidence="6 7">
    <name type="scientific">Candidatus Nealsonbacteria bacterium CG_4_8_14_3_um_filter_40_11</name>
    <dbReference type="NCBI Taxonomy" id="1974690"/>
    <lineage>
        <taxon>Bacteria</taxon>
        <taxon>Candidatus Nealsoniibacteriota</taxon>
    </lineage>
</organism>
<dbReference type="Pfam" id="PF02844">
    <property type="entry name" value="GARS_N"/>
    <property type="match status" value="1"/>
</dbReference>
<evidence type="ECO:0000256" key="3">
    <source>
        <dbReference type="ARBA" id="ARBA00022840"/>
    </source>
</evidence>
<dbReference type="GO" id="GO:0004637">
    <property type="term" value="F:phosphoribosylamine-glycine ligase activity"/>
    <property type="evidence" value="ECO:0007669"/>
    <property type="project" value="UniProtKB-EC"/>
</dbReference>
<keyword evidence="2 4" id="KW-0547">Nucleotide-binding</keyword>
<dbReference type="PANTHER" id="PTHR43472:SF1">
    <property type="entry name" value="PHOSPHORIBOSYLAMINE--GLYCINE LIGASE, CHLOROPLASTIC"/>
    <property type="match status" value="1"/>
</dbReference>
<dbReference type="InterPro" id="IPR020561">
    <property type="entry name" value="PRibGlycinamid_synth_ATP-grasp"/>
</dbReference>
<dbReference type="Gene3D" id="3.30.1490.20">
    <property type="entry name" value="ATP-grasp fold, A domain"/>
    <property type="match status" value="1"/>
</dbReference>
<dbReference type="Proteomes" id="UP000229238">
    <property type="component" value="Unassembled WGS sequence"/>
</dbReference>
<sequence length="188" mass="20205">MKDQMKVLVIGSGGREDALVTLISRSPLVSRVYCASGNDRIGQRPKTHCLPKLKADDLWGLRGFAKSNKVDLTVVGPEAPLVAGIVDGFEAMGLKIVGPTKEAAQLEGSKVFAKEFMARNGIPTADFMVFDDPERATKYAIANLPCVIKADGLAAGKGVIPCKTEEEVVTAIKRIMIDKEFKESGNKV</sequence>
<dbReference type="Gene3D" id="3.40.50.20">
    <property type="match status" value="1"/>
</dbReference>
<proteinExistence type="predicted"/>
<dbReference type="InterPro" id="IPR000115">
    <property type="entry name" value="PRibGlycinamide_synth"/>
</dbReference>
<reference evidence="7" key="1">
    <citation type="submission" date="2017-09" db="EMBL/GenBank/DDBJ databases">
        <title>Depth-based differentiation of microbial function through sediment-hosted aquifers and enrichment of novel symbionts in the deep terrestrial subsurface.</title>
        <authorList>
            <person name="Probst A.J."/>
            <person name="Ladd B."/>
            <person name="Jarett J.K."/>
            <person name="Geller-Mcgrath D.E."/>
            <person name="Sieber C.M.K."/>
            <person name="Emerson J.B."/>
            <person name="Anantharaman K."/>
            <person name="Thomas B.C."/>
            <person name="Malmstrom R."/>
            <person name="Stieglmeier M."/>
            <person name="Klingl A."/>
            <person name="Woyke T."/>
            <person name="Ryan C.M."/>
            <person name="Banfield J.F."/>
        </authorList>
    </citation>
    <scope>NUCLEOTIDE SEQUENCE [LARGE SCALE GENOMIC DNA]</scope>
</reference>
<dbReference type="GO" id="GO:0005524">
    <property type="term" value="F:ATP binding"/>
    <property type="evidence" value="ECO:0007669"/>
    <property type="project" value="UniProtKB-UniRule"/>
</dbReference>
<dbReference type="EC" id="6.3.4.13" evidence="6"/>